<dbReference type="PANTHER" id="PTHR47443:SF3">
    <property type="entry name" value="GCN5-RELATED N-ACETYLTRANSFERASE 4, CHLOROPLASTIC"/>
    <property type="match status" value="1"/>
</dbReference>
<dbReference type="SUPFAM" id="SSF55729">
    <property type="entry name" value="Acyl-CoA N-acyltransferases (Nat)"/>
    <property type="match status" value="1"/>
</dbReference>
<name>A0A8J7JCE9_9CYAN</name>
<dbReference type="PANTHER" id="PTHR47443">
    <property type="entry name" value="ACYL-COA N-ACYLTRANSFERASES (NAT) SUPERFAMILY PROTEIN"/>
    <property type="match status" value="1"/>
</dbReference>
<proteinExistence type="predicted"/>
<dbReference type="CDD" id="cd04301">
    <property type="entry name" value="NAT_SF"/>
    <property type="match status" value="1"/>
</dbReference>
<dbReference type="Proteomes" id="UP000654482">
    <property type="component" value="Unassembled WGS sequence"/>
</dbReference>
<comment type="caution">
    <text evidence="2">The sequence shown here is derived from an EMBL/GenBank/DDBJ whole genome shotgun (WGS) entry which is preliminary data.</text>
</comment>
<dbReference type="AlphaFoldDB" id="A0A8J7JCE9"/>
<dbReference type="InterPro" id="IPR000182">
    <property type="entry name" value="GNAT_dom"/>
</dbReference>
<feature type="domain" description="N-acetyltransferase" evidence="1">
    <location>
        <begin position="46"/>
        <end position="198"/>
    </location>
</feature>
<evidence type="ECO:0000313" key="2">
    <source>
        <dbReference type="EMBL" id="MBE9117580.1"/>
    </source>
</evidence>
<dbReference type="Pfam" id="PF00583">
    <property type="entry name" value="Acetyltransf_1"/>
    <property type="match status" value="1"/>
</dbReference>
<keyword evidence="3" id="KW-1185">Reference proteome</keyword>
<protein>
    <submittedName>
        <fullName evidence="2">GNAT family N-acetyltransferase</fullName>
    </submittedName>
</protein>
<dbReference type="GO" id="GO:0016747">
    <property type="term" value="F:acyltransferase activity, transferring groups other than amino-acyl groups"/>
    <property type="evidence" value="ECO:0007669"/>
    <property type="project" value="InterPro"/>
</dbReference>
<dbReference type="InterPro" id="IPR016181">
    <property type="entry name" value="Acyl_CoA_acyltransferase"/>
</dbReference>
<evidence type="ECO:0000313" key="3">
    <source>
        <dbReference type="Proteomes" id="UP000654482"/>
    </source>
</evidence>
<reference evidence="2" key="1">
    <citation type="submission" date="2020-10" db="EMBL/GenBank/DDBJ databases">
        <authorList>
            <person name="Castelo-Branco R."/>
            <person name="Eusebio N."/>
            <person name="Adriana R."/>
            <person name="Vieira A."/>
            <person name="Brugerolle De Fraissinette N."/>
            <person name="Rezende De Castro R."/>
            <person name="Schneider M.P."/>
            <person name="Vasconcelos V."/>
            <person name="Leao P.N."/>
        </authorList>
    </citation>
    <scope>NUCLEOTIDE SEQUENCE</scope>
    <source>
        <strain evidence="2">LEGE 07157</strain>
    </source>
</reference>
<accession>A0A8J7JCE9</accession>
<dbReference type="PROSITE" id="PS51186">
    <property type="entry name" value="GNAT"/>
    <property type="match status" value="1"/>
</dbReference>
<evidence type="ECO:0000259" key="1">
    <source>
        <dbReference type="PROSITE" id="PS51186"/>
    </source>
</evidence>
<gene>
    <name evidence="2" type="ORF">IQ249_16910</name>
</gene>
<dbReference type="Gene3D" id="3.40.630.30">
    <property type="match status" value="1"/>
</dbReference>
<dbReference type="EMBL" id="JADEWZ010000027">
    <property type="protein sequence ID" value="MBE9117580.1"/>
    <property type="molecule type" value="Genomic_DNA"/>
</dbReference>
<organism evidence="2 3">
    <name type="scientific">Lusitaniella coriacea LEGE 07157</name>
    <dbReference type="NCBI Taxonomy" id="945747"/>
    <lineage>
        <taxon>Bacteria</taxon>
        <taxon>Bacillati</taxon>
        <taxon>Cyanobacteriota</taxon>
        <taxon>Cyanophyceae</taxon>
        <taxon>Spirulinales</taxon>
        <taxon>Lusitaniellaceae</taxon>
        <taxon>Lusitaniella</taxon>
    </lineage>
</organism>
<sequence length="198" mass="21868">MAIRGAGTEDIGRLAEVLAESFHPPVGLMYWAYPFLKLGIYEDLRLRLQAGSPHYLCLAAIIPYPTSFAATYPAENHPVLAAAPISGSLNTSVVVAGTIEIALRSSGIGGGVQYPYISNLAVGQCYRRRGIARKLLLSCEPTALEWGFRDIYLHVLESNEPAQQLYLTSGYQLHRIESGVGNWLLNRPRRLLLHKHLK</sequence>